<dbReference type="InterPro" id="IPR027417">
    <property type="entry name" value="P-loop_NTPase"/>
</dbReference>
<name>A0A9W4TBQ6_9GLOM</name>
<sequence>KKRLVELTIDVTPDLRSIENADIIITTLEKWDGISRIPILEIFLSRMNYISSQNENKVHIVGLLTALANAQDLADWLCIDEGELFNFSHSVRPVPLDINIKGFSERHYCP</sequence>
<protein>
    <submittedName>
        <fullName evidence="5">5171_t:CDS:1</fullName>
    </submittedName>
</protein>
<keyword evidence="6" id="KW-1185">Reference proteome</keyword>
<dbReference type="GO" id="GO:0004386">
    <property type="term" value="F:helicase activity"/>
    <property type="evidence" value="ECO:0007669"/>
    <property type="project" value="UniProtKB-KW"/>
</dbReference>
<evidence type="ECO:0000313" key="6">
    <source>
        <dbReference type="Proteomes" id="UP001153678"/>
    </source>
</evidence>
<dbReference type="Gene3D" id="3.40.50.300">
    <property type="entry name" value="P-loop containing nucleotide triphosphate hydrolases"/>
    <property type="match status" value="3"/>
</dbReference>
<reference evidence="5" key="1">
    <citation type="submission" date="2022-08" db="EMBL/GenBank/DDBJ databases">
        <authorList>
            <person name="Kallberg Y."/>
            <person name="Tangrot J."/>
            <person name="Rosling A."/>
        </authorList>
    </citation>
    <scope>NUCLEOTIDE SEQUENCE</scope>
    <source>
        <strain evidence="5">Wild A</strain>
    </source>
</reference>
<dbReference type="InterPro" id="IPR050474">
    <property type="entry name" value="Hel308_SKI2-like"/>
</dbReference>
<evidence type="ECO:0000313" key="5">
    <source>
        <dbReference type="EMBL" id="CAI2201222.1"/>
    </source>
</evidence>
<feature type="non-terminal residue" evidence="5">
    <location>
        <position position="110"/>
    </location>
</feature>
<organism evidence="5 6">
    <name type="scientific">Funneliformis geosporum</name>
    <dbReference type="NCBI Taxonomy" id="1117311"/>
    <lineage>
        <taxon>Eukaryota</taxon>
        <taxon>Fungi</taxon>
        <taxon>Fungi incertae sedis</taxon>
        <taxon>Mucoromycota</taxon>
        <taxon>Glomeromycotina</taxon>
        <taxon>Glomeromycetes</taxon>
        <taxon>Glomerales</taxon>
        <taxon>Glomeraceae</taxon>
        <taxon>Funneliformis</taxon>
    </lineage>
</organism>
<dbReference type="PANTHER" id="PTHR47961">
    <property type="entry name" value="DNA POLYMERASE THETA, PUTATIVE (AFU_ORTHOLOGUE AFUA_1G05260)-RELATED"/>
    <property type="match status" value="1"/>
</dbReference>
<dbReference type="EMBL" id="CAMKVN010026880">
    <property type="protein sequence ID" value="CAI2201222.1"/>
    <property type="molecule type" value="Genomic_DNA"/>
</dbReference>
<proteinExistence type="predicted"/>
<evidence type="ECO:0000256" key="3">
    <source>
        <dbReference type="ARBA" id="ARBA00022806"/>
    </source>
</evidence>
<gene>
    <name evidence="5" type="ORF">FWILDA_LOCUS19958</name>
</gene>
<keyword evidence="4" id="KW-0067">ATP-binding</keyword>
<evidence type="ECO:0000256" key="4">
    <source>
        <dbReference type="ARBA" id="ARBA00022840"/>
    </source>
</evidence>
<dbReference type="PANTHER" id="PTHR47961:SF4">
    <property type="entry name" value="ACTIVATING SIGNAL COINTEGRATOR 1 COMPLEX SUBUNIT 3"/>
    <property type="match status" value="1"/>
</dbReference>
<evidence type="ECO:0000256" key="2">
    <source>
        <dbReference type="ARBA" id="ARBA00022801"/>
    </source>
</evidence>
<dbReference type="GO" id="GO:0016787">
    <property type="term" value="F:hydrolase activity"/>
    <property type="evidence" value="ECO:0007669"/>
    <property type="project" value="UniProtKB-KW"/>
</dbReference>
<keyword evidence="1" id="KW-0547">Nucleotide-binding</keyword>
<keyword evidence="2" id="KW-0378">Hydrolase</keyword>
<keyword evidence="3" id="KW-0347">Helicase</keyword>
<accession>A0A9W4TBQ6</accession>
<dbReference type="Proteomes" id="UP001153678">
    <property type="component" value="Unassembled WGS sequence"/>
</dbReference>
<comment type="caution">
    <text evidence="5">The sequence shown here is derived from an EMBL/GenBank/DDBJ whole genome shotgun (WGS) entry which is preliminary data.</text>
</comment>
<feature type="non-terminal residue" evidence="5">
    <location>
        <position position="1"/>
    </location>
</feature>
<dbReference type="AlphaFoldDB" id="A0A9W4TBQ6"/>
<dbReference type="GO" id="GO:0005524">
    <property type="term" value="F:ATP binding"/>
    <property type="evidence" value="ECO:0007669"/>
    <property type="project" value="UniProtKB-KW"/>
</dbReference>
<evidence type="ECO:0000256" key="1">
    <source>
        <dbReference type="ARBA" id="ARBA00022741"/>
    </source>
</evidence>
<dbReference type="GO" id="GO:0005634">
    <property type="term" value="C:nucleus"/>
    <property type="evidence" value="ECO:0007669"/>
    <property type="project" value="TreeGrafter"/>
</dbReference>
<dbReference type="OrthoDB" id="5575at2759"/>